<accession>A0A4Q0MP80</accession>
<evidence type="ECO:0000256" key="6">
    <source>
        <dbReference type="ARBA" id="ARBA00022643"/>
    </source>
</evidence>
<dbReference type="GO" id="GO:0019344">
    <property type="term" value="P:cysteine biosynthetic process"/>
    <property type="evidence" value="ECO:0007669"/>
    <property type="project" value="UniProtKB-KW"/>
</dbReference>
<keyword evidence="10" id="KW-0249">Electron transport</keyword>
<evidence type="ECO:0000313" key="20">
    <source>
        <dbReference type="Proteomes" id="UP000289708"/>
    </source>
</evidence>
<gene>
    <name evidence="19" type="ORF">EK403_02135</name>
</gene>
<keyword evidence="4" id="KW-0004">4Fe-4S</keyword>
<evidence type="ECO:0000256" key="2">
    <source>
        <dbReference type="ARBA" id="ARBA00001974"/>
    </source>
</evidence>
<keyword evidence="5" id="KW-0285">Flavoprotein</keyword>
<feature type="domain" description="4Fe-4S" evidence="18">
    <location>
        <begin position="89"/>
        <end position="148"/>
    </location>
</feature>
<name>A0A4Q0MP80_9HYPH</name>
<dbReference type="GO" id="GO:0010181">
    <property type="term" value="F:FMN binding"/>
    <property type="evidence" value="ECO:0007669"/>
    <property type="project" value="TreeGrafter"/>
</dbReference>
<dbReference type="InterPro" id="IPR007202">
    <property type="entry name" value="4Fe-4S_dom"/>
</dbReference>
<dbReference type="Gene3D" id="1.10.15.40">
    <property type="entry name" value="Electron transport complex subunit B, putative Fe-S cluster"/>
    <property type="match status" value="1"/>
</dbReference>
<dbReference type="InterPro" id="IPR039261">
    <property type="entry name" value="FNR_nucleotide-bd"/>
</dbReference>
<evidence type="ECO:0000256" key="11">
    <source>
        <dbReference type="ARBA" id="ARBA00023002"/>
    </source>
</evidence>
<evidence type="ECO:0000256" key="7">
    <source>
        <dbReference type="ARBA" id="ARBA00022723"/>
    </source>
</evidence>
<keyword evidence="7" id="KW-0479">Metal-binding</keyword>
<protein>
    <recommendedName>
        <fullName evidence="3">assimilatory sulfite reductase (NADPH)</fullName>
        <ecNumber evidence="3">1.8.1.2</ecNumber>
    </recommendedName>
</protein>
<keyword evidence="9" id="KW-0521">NADP</keyword>
<dbReference type="InterPro" id="IPR001709">
    <property type="entry name" value="Flavoprot_Pyr_Nucl_cyt_Rdtase"/>
</dbReference>
<evidence type="ECO:0000256" key="15">
    <source>
        <dbReference type="ARBA" id="ARBA00052219"/>
    </source>
</evidence>
<dbReference type="Pfam" id="PF00175">
    <property type="entry name" value="NAD_binding_1"/>
    <property type="match status" value="1"/>
</dbReference>
<evidence type="ECO:0000256" key="10">
    <source>
        <dbReference type="ARBA" id="ARBA00022982"/>
    </source>
</evidence>
<dbReference type="InterPro" id="IPR023173">
    <property type="entry name" value="NADPH_Cyt_P450_Rdtase_alpha"/>
</dbReference>
<dbReference type="GO" id="GO:0004783">
    <property type="term" value="F:sulfite reductase (NADPH) activity"/>
    <property type="evidence" value="ECO:0007669"/>
    <property type="project" value="UniProtKB-EC"/>
</dbReference>
<evidence type="ECO:0000256" key="3">
    <source>
        <dbReference type="ARBA" id="ARBA00012604"/>
    </source>
</evidence>
<comment type="cofactor">
    <cofactor evidence="2">
        <name>FAD</name>
        <dbReference type="ChEBI" id="CHEBI:57692"/>
    </cofactor>
</comment>
<dbReference type="EC" id="1.8.1.2" evidence="3"/>
<dbReference type="GO" id="GO:0005829">
    <property type="term" value="C:cytosol"/>
    <property type="evidence" value="ECO:0007669"/>
    <property type="project" value="TreeGrafter"/>
</dbReference>
<evidence type="ECO:0000259" key="18">
    <source>
        <dbReference type="PROSITE" id="PS51656"/>
    </source>
</evidence>
<evidence type="ECO:0000256" key="8">
    <source>
        <dbReference type="ARBA" id="ARBA00022827"/>
    </source>
</evidence>
<evidence type="ECO:0000256" key="16">
    <source>
        <dbReference type="SAM" id="MobiDB-lite"/>
    </source>
</evidence>
<dbReference type="AlphaFoldDB" id="A0A4Q0MP80"/>
<keyword evidence="6" id="KW-0288">FMN</keyword>
<feature type="region of interest" description="Disordered" evidence="16">
    <location>
        <begin position="52"/>
        <end position="77"/>
    </location>
</feature>
<dbReference type="NCBIfam" id="NF004859">
    <property type="entry name" value="PRK06214.1"/>
    <property type="match status" value="1"/>
</dbReference>
<dbReference type="Pfam" id="PF00667">
    <property type="entry name" value="FAD_binding_1"/>
    <property type="match status" value="1"/>
</dbReference>
<dbReference type="InterPro" id="IPR017927">
    <property type="entry name" value="FAD-bd_FR_type"/>
</dbReference>
<dbReference type="InterPro" id="IPR003097">
    <property type="entry name" value="CysJ-like_FAD-binding"/>
</dbReference>
<dbReference type="InterPro" id="IPR001433">
    <property type="entry name" value="OxRdtase_FAD/NAD-bd"/>
</dbReference>
<keyword evidence="14" id="KW-0198">Cysteine biosynthesis</keyword>
<evidence type="ECO:0000256" key="1">
    <source>
        <dbReference type="ARBA" id="ARBA00001917"/>
    </source>
</evidence>
<feature type="domain" description="FAD-binding FR-type" evidence="17">
    <location>
        <begin position="179"/>
        <end position="397"/>
    </location>
</feature>
<evidence type="ECO:0000259" key="17">
    <source>
        <dbReference type="PROSITE" id="PS51384"/>
    </source>
</evidence>
<dbReference type="OrthoDB" id="9816402at2"/>
<keyword evidence="11 19" id="KW-0560">Oxidoreductase</keyword>
<dbReference type="PANTHER" id="PTHR19384">
    <property type="entry name" value="NITRIC OXIDE SYNTHASE-RELATED"/>
    <property type="match status" value="1"/>
</dbReference>
<dbReference type="FunFam" id="3.40.50.80:FF:000001">
    <property type="entry name" value="NADPH--cytochrome P450 reductase 1"/>
    <property type="match status" value="1"/>
</dbReference>
<evidence type="ECO:0000313" key="19">
    <source>
        <dbReference type="EMBL" id="RXF75658.1"/>
    </source>
</evidence>
<dbReference type="PRINTS" id="PR00371">
    <property type="entry name" value="FPNCR"/>
</dbReference>
<dbReference type="Gene3D" id="1.20.990.10">
    <property type="entry name" value="NADPH-cytochrome p450 Reductase, Chain A, domain 3"/>
    <property type="match status" value="1"/>
</dbReference>
<dbReference type="Gene3D" id="2.40.30.10">
    <property type="entry name" value="Translation factors"/>
    <property type="match status" value="1"/>
</dbReference>
<dbReference type="PROSITE" id="PS51384">
    <property type="entry name" value="FAD_FR"/>
    <property type="match status" value="1"/>
</dbReference>
<dbReference type="Gene3D" id="3.40.50.80">
    <property type="entry name" value="Nucleotide-binding domain of ferredoxin-NADP reductase (FNR) module"/>
    <property type="match status" value="1"/>
</dbReference>
<keyword evidence="13" id="KW-0411">Iron-sulfur</keyword>
<keyword evidence="14" id="KW-0028">Amino-acid biosynthesis</keyword>
<reference evidence="19 20" key="1">
    <citation type="submission" date="2018-12" db="EMBL/GenBank/DDBJ databases">
        <title>bacterium Hansschlegelia zhihuaiae S113.</title>
        <authorList>
            <person name="He J."/>
        </authorList>
    </citation>
    <scope>NUCLEOTIDE SEQUENCE [LARGE SCALE GENOMIC DNA]</scope>
    <source>
        <strain evidence="19 20">S 113</strain>
    </source>
</reference>
<dbReference type="GO" id="GO:0050660">
    <property type="term" value="F:flavin adenine dinucleotide binding"/>
    <property type="evidence" value="ECO:0007669"/>
    <property type="project" value="TreeGrafter"/>
</dbReference>
<dbReference type="Proteomes" id="UP000289708">
    <property type="component" value="Unassembled WGS sequence"/>
</dbReference>
<comment type="caution">
    <text evidence="19">The sequence shown here is derived from an EMBL/GenBank/DDBJ whole genome shotgun (WGS) entry which is preliminary data.</text>
</comment>
<proteinExistence type="predicted"/>
<dbReference type="InterPro" id="IPR017938">
    <property type="entry name" value="Riboflavin_synthase-like_b-brl"/>
</dbReference>
<dbReference type="RefSeq" id="WP_128775837.1">
    <property type="nucleotide sequence ID" value="NZ_RYFI01000001.1"/>
</dbReference>
<evidence type="ECO:0000256" key="12">
    <source>
        <dbReference type="ARBA" id="ARBA00023004"/>
    </source>
</evidence>
<keyword evidence="12" id="KW-0408">Iron</keyword>
<dbReference type="GO" id="GO:0051539">
    <property type="term" value="F:4 iron, 4 sulfur cluster binding"/>
    <property type="evidence" value="ECO:0007669"/>
    <property type="project" value="UniProtKB-KW"/>
</dbReference>
<dbReference type="CDD" id="cd06199">
    <property type="entry name" value="SiR"/>
    <property type="match status" value="1"/>
</dbReference>
<dbReference type="PANTHER" id="PTHR19384:SF128">
    <property type="entry name" value="NADPH OXIDOREDUCTASE A"/>
    <property type="match status" value="1"/>
</dbReference>
<evidence type="ECO:0000256" key="9">
    <source>
        <dbReference type="ARBA" id="ARBA00022857"/>
    </source>
</evidence>
<evidence type="ECO:0000256" key="5">
    <source>
        <dbReference type="ARBA" id="ARBA00022630"/>
    </source>
</evidence>
<comment type="cofactor">
    <cofactor evidence="1">
        <name>FMN</name>
        <dbReference type="ChEBI" id="CHEBI:58210"/>
    </cofactor>
</comment>
<dbReference type="SUPFAM" id="SSF63380">
    <property type="entry name" value="Riboflavin synthase domain-like"/>
    <property type="match status" value="1"/>
</dbReference>
<dbReference type="EMBL" id="RYFI01000001">
    <property type="protein sequence ID" value="RXF75658.1"/>
    <property type="molecule type" value="Genomic_DNA"/>
</dbReference>
<dbReference type="GO" id="GO:0046872">
    <property type="term" value="F:metal ion binding"/>
    <property type="evidence" value="ECO:0007669"/>
    <property type="project" value="UniProtKB-KW"/>
</dbReference>
<sequence>MTAQSQILPPLVPENAPFSDEQRAWLNGFFAGLLSMDGGVQALSRDAATALLGSPLPGESQPAPAQEEDDGAPWHDASMPIDERMTLAEGKPLKRRMFAAMAQQDCGQCGYLCESYSAAIASGEEPKLNKCVPGGKETQRMLKKLAVELDGGAAPAAEAPAAVEAPAASAAAEPGRSRETPVEATFLSKLRLNGEGSDKETNHIEIDLSECGLTYEPGDSFGLFASNCPELAGLVAARLGVESDAAVTHDGETLPLSVWLSEKVCLGAAPDALFELLKALVTSPDDKAKLAQLAEGEDPDGDLATLDVLAALEKFPDARPAPAEFLAALEPLQPRLYSISSALSADPGKVSLTVDAVRYAVAERMRKGLASTFLADRIEPGAKVKVYVQRAHGFALPKSGDTPIVMVGPGTGIAPFRSFLRERRAKSATGGAWLFFGHQREATDFLYRDELAELQAAGALTRLSLAWSRDGDQKVYVQDRMREAGAELWSWLEKGAHFYVCGDAKRMAADVEKALIAIAAEHGGKGEGAKAFVADLKKAGRYQADVY</sequence>
<evidence type="ECO:0000256" key="13">
    <source>
        <dbReference type="ARBA" id="ARBA00023014"/>
    </source>
</evidence>
<organism evidence="19 20">
    <name type="scientific">Hansschlegelia zhihuaiae</name>
    <dbReference type="NCBI Taxonomy" id="405005"/>
    <lineage>
        <taxon>Bacteria</taxon>
        <taxon>Pseudomonadati</taxon>
        <taxon>Pseudomonadota</taxon>
        <taxon>Alphaproteobacteria</taxon>
        <taxon>Hyphomicrobiales</taxon>
        <taxon>Methylopilaceae</taxon>
        <taxon>Hansschlegelia</taxon>
    </lineage>
</organism>
<keyword evidence="10" id="KW-0813">Transport</keyword>
<keyword evidence="8" id="KW-0274">FAD</keyword>
<evidence type="ECO:0000256" key="14">
    <source>
        <dbReference type="ARBA" id="ARBA00023192"/>
    </source>
</evidence>
<comment type="catalytic activity">
    <reaction evidence="15">
        <text>hydrogen sulfide + 3 NADP(+) + 3 H2O = sulfite + 3 NADPH + 4 H(+)</text>
        <dbReference type="Rhea" id="RHEA:13801"/>
        <dbReference type="ChEBI" id="CHEBI:15377"/>
        <dbReference type="ChEBI" id="CHEBI:15378"/>
        <dbReference type="ChEBI" id="CHEBI:17359"/>
        <dbReference type="ChEBI" id="CHEBI:29919"/>
        <dbReference type="ChEBI" id="CHEBI:57783"/>
        <dbReference type="ChEBI" id="CHEBI:58349"/>
        <dbReference type="EC" id="1.8.1.2"/>
    </reaction>
</comment>
<evidence type="ECO:0000256" key="4">
    <source>
        <dbReference type="ARBA" id="ARBA00022485"/>
    </source>
</evidence>
<dbReference type="SUPFAM" id="SSF52343">
    <property type="entry name" value="Ferredoxin reductase-like, C-terminal NADP-linked domain"/>
    <property type="match status" value="1"/>
</dbReference>
<dbReference type="PROSITE" id="PS51656">
    <property type="entry name" value="4FE4S"/>
    <property type="match status" value="1"/>
</dbReference>
<keyword evidence="20" id="KW-1185">Reference proteome</keyword>